<dbReference type="PROSITE" id="PS51318">
    <property type="entry name" value="TAT"/>
    <property type="match status" value="1"/>
</dbReference>
<dbReference type="PANTHER" id="PTHR10587">
    <property type="entry name" value="GLYCOSYL TRANSFERASE-RELATED"/>
    <property type="match status" value="1"/>
</dbReference>
<dbReference type="CDD" id="cd10917">
    <property type="entry name" value="CE4_NodB_like_6s_7s"/>
    <property type="match status" value="1"/>
</dbReference>
<accession>A0ABY3RP48</accession>
<reference evidence="3 4" key="1">
    <citation type="submission" date="2023-01" db="EMBL/GenBank/DDBJ databases">
        <title>Characterization of estradiol degrading bacteria Microbacterium sp. MZT7 and reveal degrading genes through genome analysis.</title>
        <authorList>
            <person name="Hao P."/>
            <person name="Gao Y."/>
        </authorList>
    </citation>
    <scope>NUCLEOTIDE SEQUENCE [LARGE SCALE GENOMIC DNA]</scope>
    <source>
        <strain evidence="3 4">MZT7</strain>
    </source>
</reference>
<proteinExistence type="predicted"/>
<dbReference type="PROSITE" id="PS51677">
    <property type="entry name" value="NODB"/>
    <property type="match status" value="1"/>
</dbReference>
<name>A0ABY3RP48_9MICO</name>
<evidence type="ECO:0000256" key="1">
    <source>
        <dbReference type="SAM" id="MobiDB-lite"/>
    </source>
</evidence>
<dbReference type="Pfam" id="PF01522">
    <property type="entry name" value="Polysacc_deac_1"/>
    <property type="match status" value="1"/>
</dbReference>
<dbReference type="InterPro" id="IPR002509">
    <property type="entry name" value="NODB_dom"/>
</dbReference>
<dbReference type="Gene3D" id="3.20.20.370">
    <property type="entry name" value="Glycoside hydrolase/deacetylase"/>
    <property type="match status" value="1"/>
</dbReference>
<evidence type="ECO:0000313" key="3">
    <source>
        <dbReference type="EMBL" id="UGS25712.1"/>
    </source>
</evidence>
<organism evidence="3 4">
    <name type="scientific">Microbacterium resistens</name>
    <dbReference type="NCBI Taxonomy" id="156977"/>
    <lineage>
        <taxon>Bacteria</taxon>
        <taxon>Bacillati</taxon>
        <taxon>Actinomycetota</taxon>
        <taxon>Actinomycetes</taxon>
        <taxon>Micrococcales</taxon>
        <taxon>Microbacteriaceae</taxon>
        <taxon>Microbacterium</taxon>
    </lineage>
</organism>
<dbReference type="Proteomes" id="UP001199642">
    <property type="component" value="Chromosome"/>
</dbReference>
<evidence type="ECO:0000313" key="4">
    <source>
        <dbReference type="Proteomes" id="UP001199642"/>
    </source>
</evidence>
<feature type="region of interest" description="Disordered" evidence="1">
    <location>
        <begin position="40"/>
        <end position="78"/>
    </location>
</feature>
<protein>
    <submittedName>
        <fullName evidence="3">Polysaccharide deacetylase family protein</fullName>
    </submittedName>
</protein>
<dbReference type="InterPro" id="IPR050248">
    <property type="entry name" value="Polysacc_deacetylase_ArnD"/>
</dbReference>
<gene>
    <name evidence="3" type="ORF">K8F61_13710</name>
</gene>
<dbReference type="InterPro" id="IPR011330">
    <property type="entry name" value="Glyco_hydro/deAcase_b/a-brl"/>
</dbReference>
<dbReference type="SUPFAM" id="SSF88713">
    <property type="entry name" value="Glycoside hydrolase/deacetylase"/>
    <property type="match status" value="1"/>
</dbReference>
<dbReference type="InterPro" id="IPR006311">
    <property type="entry name" value="TAT_signal"/>
</dbReference>
<feature type="domain" description="NodB homology" evidence="2">
    <location>
        <begin position="95"/>
        <end position="289"/>
    </location>
</feature>
<feature type="compositionally biased region" description="Pro residues" evidence="1">
    <location>
        <begin position="44"/>
        <end position="73"/>
    </location>
</feature>
<keyword evidence="4" id="KW-1185">Reference proteome</keyword>
<evidence type="ECO:0000259" key="2">
    <source>
        <dbReference type="PROSITE" id="PS51677"/>
    </source>
</evidence>
<sequence>MPVAAGPVADGTDPAGIGRRAFLSATVSAAAMLAAGCAPRPVRATPPAPVDSSAPPSPQPPAPPVPAPPPAPSAPVLDRVPAPHEAFTALPGEGSLLAWTVDDGSDSAVVRAYAEFAATTGTRLTLFVTGSYASWADNVDVLAPLVGTGQVQLANHTWSHPDLQTLSDQGIRDELQRTHDRIGELYGVDARPFYRPPYGFHDARVRAAAASIGYTAPALWYGSLADSGLIPAEEIVRLAHEWFLPQHIVIGHLNHAPVTTVFPQLAQVIADRGLTTVTLHDVFHSEQHP</sequence>
<dbReference type="EMBL" id="CP082781">
    <property type="protein sequence ID" value="UGS25712.1"/>
    <property type="molecule type" value="Genomic_DNA"/>
</dbReference>